<comment type="subunit">
    <text evidence="8">Homodimer, forms a heterotetramer with a Cas2 homodimer.</text>
</comment>
<evidence type="ECO:0000256" key="1">
    <source>
        <dbReference type="ARBA" id="ARBA00022722"/>
    </source>
</evidence>
<organism evidence="9 10">
    <name type="scientific">Biostraticola tofi</name>
    <dbReference type="NCBI Taxonomy" id="466109"/>
    <lineage>
        <taxon>Bacteria</taxon>
        <taxon>Pseudomonadati</taxon>
        <taxon>Pseudomonadota</taxon>
        <taxon>Gammaproteobacteria</taxon>
        <taxon>Enterobacterales</taxon>
        <taxon>Bruguierivoracaceae</taxon>
        <taxon>Biostraticola</taxon>
    </lineage>
</organism>
<dbReference type="Gene3D" id="3.100.10.20">
    <property type="entry name" value="CRISPR-associated endonuclease Cas1, N-terminal domain"/>
    <property type="match status" value="1"/>
</dbReference>
<keyword evidence="4 8" id="KW-0378">Hydrolase</keyword>
<evidence type="ECO:0000256" key="5">
    <source>
        <dbReference type="ARBA" id="ARBA00022842"/>
    </source>
</evidence>
<reference evidence="9 10" key="1">
    <citation type="submission" date="2019-03" db="EMBL/GenBank/DDBJ databases">
        <title>Genomic Encyclopedia of Type Strains, Phase IV (KMG-IV): sequencing the most valuable type-strain genomes for metagenomic binning, comparative biology and taxonomic classification.</title>
        <authorList>
            <person name="Goeker M."/>
        </authorList>
    </citation>
    <scope>NUCLEOTIDE SEQUENCE [LARGE SCALE GENOMIC DNA]</scope>
    <source>
        <strain evidence="9 10">DSM 19580</strain>
    </source>
</reference>
<dbReference type="NCBIfam" id="TIGR03637">
    <property type="entry name" value="cas1_YPEST"/>
    <property type="match status" value="1"/>
</dbReference>
<comment type="cofactor">
    <cofactor evidence="8">
        <name>Mg(2+)</name>
        <dbReference type="ChEBI" id="CHEBI:18420"/>
    </cofactor>
    <cofactor evidence="8">
        <name>Mn(2+)</name>
        <dbReference type="ChEBI" id="CHEBI:29035"/>
    </cofactor>
</comment>
<dbReference type="CDD" id="cd09718">
    <property type="entry name" value="Cas1_I-F"/>
    <property type="match status" value="1"/>
</dbReference>
<gene>
    <name evidence="8" type="primary">cas1</name>
    <name evidence="9" type="ORF">EDC52_11630</name>
</gene>
<dbReference type="InterPro" id="IPR002729">
    <property type="entry name" value="CRISPR-assoc_Cas1"/>
</dbReference>
<dbReference type="OrthoDB" id="1662073at2"/>
<dbReference type="PANTHER" id="PTHR34353">
    <property type="entry name" value="CRISPR-ASSOCIATED ENDONUCLEASE CAS1 1"/>
    <property type="match status" value="1"/>
</dbReference>
<dbReference type="InterPro" id="IPR050646">
    <property type="entry name" value="Cas1"/>
</dbReference>
<keyword evidence="3 8" id="KW-0255">Endonuclease</keyword>
<dbReference type="PANTHER" id="PTHR34353:SF3">
    <property type="entry name" value="CRISPR-ASSOCIATED ENDONUCLEASE CAS1"/>
    <property type="match status" value="1"/>
</dbReference>
<dbReference type="GO" id="GO:0043571">
    <property type="term" value="P:maintenance of CRISPR repeat elements"/>
    <property type="evidence" value="ECO:0007669"/>
    <property type="project" value="UniProtKB-UniRule"/>
</dbReference>
<comment type="function">
    <text evidence="8">CRISPR (clustered regularly interspaced short palindromic repeat), is an adaptive immune system that provides protection against mobile genetic elements (viruses, transposable elements and conjugative plasmids). CRISPR clusters contain spacers, sequences complementary to antecedent mobile elements, and target invading nucleic acids. CRISPR clusters are transcribed and processed into CRISPR RNA (crRNA). Acts as a dsDNA endonuclease. Involved in the integration of spacer DNA into the CRISPR cassette.</text>
</comment>
<dbReference type="GO" id="GO:0046872">
    <property type="term" value="F:metal ion binding"/>
    <property type="evidence" value="ECO:0007669"/>
    <property type="project" value="UniProtKB-UniRule"/>
</dbReference>
<feature type="binding site" evidence="8">
    <location>
        <position position="191"/>
    </location>
    <ligand>
        <name>Mn(2+)</name>
        <dbReference type="ChEBI" id="CHEBI:29035"/>
    </ligand>
</feature>
<dbReference type="EMBL" id="SMCR01000016">
    <property type="protein sequence ID" value="TCV91568.1"/>
    <property type="molecule type" value="Genomic_DNA"/>
</dbReference>
<evidence type="ECO:0000256" key="8">
    <source>
        <dbReference type="HAMAP-Rule" id="MF_01470"/>
    </source>
</evidence>
<accession>A0A4R3YJL4</accession>
<evidence type="ECO:0000313" key="10">
    <source>
        <dbReference type="Proteomes" id="UP000295719"/>
    </source>
</evidence>
<comment type="caution">
    <text evidence="9">The sequence shown here is derived from an EMBL/GenBank/DDBJ whole genome shotgun (WGS) entry which is preliminary data.</text>
</comment>
<keyword evidence="5 8" id="KW-0460">Magnesium</keyword>
<dbReference type="GO" id="GO:0051607">
    <property type="term" value="P:defense response to virus"/>
    <property type="evidence" value="ECO:0007669"/>
    <property type="project" value="UniProtKB-UniRule"/>
</dbReference>
<keyword evidence="1 8" id="KW-0540">Nuclease</keyword>
<dbReference type="Pfam" id="PF01867">
    <property type="entry name" value="Cas_Cas1"/>
    <property type="match status" value="1"/>
</dbReference>
<dbReference type="GO" id="GO:0016787">
    <property type="term" value="F:hydrolase activity"/>
    <property type="evidence" value="ECO:0007669"/>
    <property type="project" value="UniProtKB-KW"/>
</dbReference>
<keyword evidence="10" id="KW-1185">Reference proteome</keyword>
<dbReference type="InterPro" id="IPR042211">
    <property type="entry name" value="CRISPR-assoc_Cas1_N"/>
</dbReference>
<feature type="binding site" evidence="8">
    <location>
        <position position="255"/>
    </location>
    <ligand>
        <name>Mn(2+)</name>
        <dbReference type="ChEBI" id="CHEBI:29035"/>
    </ligand>
</feature>
<name>A0A4R3YJL4_9GAMM</name>
<evidence type="ECO:0000256" key="4">
    <source>
        <dbReference type="ARBA" id="ARBA00022801"/>
    </source>
</evidence>
<evidence type="ECO:0000256" key="2">
    <source>
        <dbReference type="ARBA" id="ARBA00022723"/>
    </source>
</evidence>
<dbReference type="EC" id="3.1.-.-" evidence="8"/>
<dbReference type="Gene3D" id="1.20.120.920">
    <property type="entry name" value="CRISPR-associated endonuclease Cas1, C-terminal domain"/>
    <property type="match status" value="1"/>
</dbReference>
<keyword evidence="6 8" id="KW-0051">Antiviral defense</keyword>
<feature type="binding site" evidence="8">
    <location>
        <position position="269"/>
    </location>
    <ligand>
        <name>Mn(2+)</name>
        <dbReference type="ChEBI" id="CHEBI:29035"/>
    </ligand>
</feature>
<evidence type="ECO:0000256" key="7">
    <source>
        <dbReference type="ARBA" id="ARBA00023125"/>
    </source>
</evidence>
<comment type="similarity">
    <text evidence="8">Belongs to the CRISPR-associated endonuclease Cas1 family.</text>
</comment>
<dbReference type="Proteomes" id="UP000295719">
    <property type="component" value="Unassembled WGS sequence"/>
</dbReference>
<evidence type="ECO:0000256" key="3">
    <source>
        <dbReference type="ARBA" id="ARBA00022759"/>
    </source>
</evidence>
<dbReference type="RefSeq" id="WP_131867810.1">
    <property type="nucleotide sequence ID" value="NZ_SMCR01000016.1"/>
</dbReference>
<dbReference type="InterPro" id="IPR019857">
    <property type="entry name" value="CRISPR-assoc_Cas1_YPEST-subtyp"/>
</dbReference>
<dbReference type="InterPro" id="IPR042206">
    <property type="entry name" value="CRISPR-assoc_Cas1_C"/>
</dbReference>
<sequence>MDKSFSPSDLKTILHSKRANIYYLQHCRILVNGGRVEYVTDQGNQSLYWNIPIANTSVVMLGTGTSVTQAAMREFARAGVMIGFCGGGGTPLYAANEAEVAVSWLSPQSEYRPTEYLQGWASFWFDDEKRLAAAVAFQKVRIAQIRQNWFSLRQSRETGFNFKAEHLQALLDRFEKALTTCTTNNEVLLQEAMMTKALYKMAANTVSYGDFTRAKRGSGTDLANRFLDHGNYLAYGLAAVATWVLGLPHGMPVLHGKTRRGGLVFDVADLIKDALVLPQAFLAAMDGEEEQAFRQRCLTAFQQSEALDVLISAVQDITQQLSLVKQ</sequence>
<dbReference type="GO" id="GO:0004520">
    <property type="term" value="F:DNA endonuclease activity"/>
    <property type="evidence" value="ECO:0007669"/>
    <property type="project" value="InterPro"/>
</dbReference>
<dbReference type="GO" id="GO:0003677">
    <property type="term" value="F:DNA binding"/>
    <property type="evidence" value="ECO:0007669"/>
    <property type="project" value="UniProtKB-KW"/>
</dbReference>
<protein>
    <recommendedName>
        <fullName evidence="8">CRISPR-associated endonuclease Cas1</fullName>
        <ecNumber evidence="8">3.1.-.-</ecNumber>
    </recommendedName>
</protein>
<evidence type="ECO:0000256" key="6">
    <source>
        <dbReference type="ARBA" id="ARBA00023118"/>
    </source>
</evidence>
<keyword evidence="8" id="KW-0464">Manganese</keyword>
<evidence type="ECO:0000313" key="9">
    <source>
        <dbReference type="EMBL" id="TCV91568.1"/>
    </source>
</evidence>
<keyword evidence="7 8" id="KW-0238">DNA-binding</keyword>
<dbReference type="AlphaFoldDB" id="A0A4R3YJL4"/>
<dbReference type="HAMAP" id="MF_01470">
    <property type="entry name" value="Cas1"/>
    <property type="match status" value="1"/>
</dbReference>
<proteinExistence type="inferred from homology"/>
<dbReference type="NCBIfam" id="TIGR00287">
    <property type="entry name" value="cas1"/>
    <property type="match status" value="1"/>
</dbReference>
<keyword evidence="2 8" id="KW-0479">Metal-binding</keyword>